<evidence type="ECO:0000259" key="1">
    <source>
        <dbReference type="Pfam" id="PF08241"/>
    </source>
</evidence>
<dbReference type="Pfam" id="PF08241">
    <property type="entry name" value="Methyltransf_11"/>
    <property type="match status" value="1"/>
</dbReference>
<accession>A0A9X1WRN7</accession>
<comment type="caution">
    <text evidence="2">The sequence shown here is derived from an EMBL/GenBank/DDBJ whole genome shotgun (WGS) entry which is preliminary data.</text>
</comment>
<keyword evidence="2" id="KW-0489">Methyltransferase</keyword>
<organism evidence="2 3">
    <name type="scientific">Paenibacillus mangrovi</name>
    <dbReference type="NCBI Taxonomy" id="2931978"/>
    <lineage>
        <taxon>Bacteria</taxon>
        <taxon>Bacillati</taxon>
        <taxon>Bacillota</taxon>
        <taxon>Bacilli</taxon>
        <taxon>Bacillales</taxon>
        <taxon>Paenibacillaceae</taxon>
        <taxon>Paenibacillus</taxon>
    </lineage>
</organism>
<dbReference type="GO" id="GO:0032259">
    <property type="term" value="P:methylation"/>
    <property type="evidence" value="ECO:0007669"/>
    <property type="project" value="UniProtKB-KW"/>
</dbReference>
<dbReference type="GO" id="GO:0008757">
    <property type="term" value="F:S-adenosylmethionine-dependent methyltransferase activity"/>
    <property type="evidence" value="ECO:0007669"/>
    <property type="project" value="InterPro"/>
</dbReference>
<keyword evidence="2" id="KW-0808">Transferase</keyword>
<keyword evidence="3" id="KW-1185">Reference proteome</keyword>
<feature type="domain" description="Methyltransferase type 11" evidence="1">
    <location>
        <begin position="75"/>
        <end position="172"/>
    </location>
</feature>
<dbReference type="Gene3D" id="3.40.50.150">
    <property type="entry name" value="Vaccinia Virus protein VP39"/>
    <property type="match status" value="1"/>
</dbReference>
<dbReference type="InterPro" id="IPR013216">
    <property type="entry name" value="Methyltransf_11"/>
</dbReference>
<dbReference type="AlphaFoldDB" id="A0A9X1WRN7"/>
<gene>
    <name evidence="2" type="ORF">MUG84_10560</name>
</gene>
<dbReference type="SUPFAM" id="SSF53335">
    <property type="entry name" value="S-adenosyl-L-methionine-dependent methyltransferases"/>
    <property type="match status" value="1"/>
</dbReference>
<dbReference type="Proteomes" id="UP001139347">
    <property type="component" value="Unassembled WGS sequence"/>
</dbReference>
<dbReference type="InterPro" id="IPR029063">
    <property type="entry name" value="SAM-dependent_MTases_sf"/>
</dbReference>
<protein>
    <submittedName>
        <fullName evidence="2">Class I SAM-dependent methyltransferase</fullName>
    </submittedName>
</protein>
<name>A0A9X1WRN7_9BACL</name>
<dbReference type="RefSeq" id="WP_244724867.1">
    <property type="nucleotide sequence ID" value="NZ_JALIRP010000003.1"/>
</dbReference>
<dbReference type="EMBL" id="JALIRP010000003">
    <property type="protein sequence ID" value="MCJ8012185.1"/>
    <property type="molecule type" value="Genomic_DNA"/>
</dbReference>
<dbReference type="PANTHER" id="PTHR43861">
    <property type="entry name" value="TRANS-ACONITATE 2-METHYLTRANSFERASE-RELATED"/>
    <property type="match status" value="1"/>
</dbReference>
<sequence length="268" mass="30141">MDKNPGYRTNIIGAGEVGCAITVDMDRNSIHKTNKILWDTKGNEIIGTTALPFYGAFVSEEKCQLFGNVSGKKMLEIGCGTGHSLQYQGERKASELWGMDISEKQIEKAKQHLTACGLTAKFICSPMEEECGIPVDYFDFVYSVYAIGWTTDLEGTFCRIASYLKKDGVFIFSWSHPIHKCVVAENNMLAFKKCYFDESWYSVSLEEGTLALSDRKLSTYVNALSKAGFVIEQMIEQSDEEIMQLRDDDFAKKAEMLPVTFVIKARKL</sequence>
<proteinExistence type="predicted"/>
<evidence type="ECO:0000313" key="2">
    <source>
        <dbReference type="EMBL" id="MCJ8012185.1"/>
    </source>
</evidence>
<dbReference type="PANTHER" id="PTHR43861:SF1">
    <property type="entry name" value="TRANS-ACONITATE 2-METHYLTRANSFERASE"/>
    <property type="match status" value="1"/>
</dbReference>
<reference evidence="2" key="1">
    <citation type="submission" date="2022-04" db="EMBL/GenBank/DDBJ databases">
        <title>Paenibacillus mangrovi sp. nov., a novel endophytic bacterium isolated from bark of Kandelia candel.</title>
        <authorList>
            <person name="Tuo L."/>
        </authorList>
    </citation>
    <scope>NUCLEOTIDE SEQUENCE</scope>
    <source>
        <strain evidence="2">KQZ6P-2</strain>
    </source>
</reference>
<evidence type="ECO:0000313" key="3">
    <source>
        <dbReference type="Proteomes" id="UP001139347"/>
    </source>
</evidence>
<dbReference type="CDD" id="cd02440">
    <property type="entry name" value="AdoMet_MTases"/>
    <property type="match status" value="1"/>
</dbReference>